<reference evidence="3 4" key="1">
    <citation type="journal article" date="2019" name="Nat. Ecol. Evol.">
        <title>Megaphylogeny resolves global patterns of mushroom evolution.</title>
        <authorList>
            <person name="Varga T."/>
            <person name="Krizsan K."/>
            <person name="Foldi C."/>
            <person name="Dima B."/>
            <person name="Sanchez-Garcia M."/>
            <person name="Sanchez-Ramirez S."/>
            <person name="Szollosi G.J."/>
            <person name="Szarkandi J.G."/>
            <person name="Papp V."/>
            <person name="Albert L."/>
            <person name="Andreopoulos W."/>
            <person name="Angelini C."/>
            <person name="Antonin V."/>
            <person name="Barry K.W."/>
            <person name="Bougher N.L."/>
            <person name="Buchanan P."/>
            <person name="Buyck B."/>
            <person name="Bense V."/>
            <person name="Catcheside P."/>
            <person name="Chovatia M."/>
            <person name="Cooper J."/>
            <person name="Damon W."/>
            <person name="Desjardin D."/>
            <person name="Finy P."/>
            <person name="Geml J."/>
            <person name="Haridas S."/>
            <person name="Hughes K."/>
            <person name="Justo A."/>
            <person name="Karasinski D."/>
            <person name="Kautmanova I."/>
            <person name="Kiss B."/>
            <person name="Kocsube S."/>
            <person name="Kotiranta H."/>
            <person name="LaButti K.M."/>
            <person name="Lechner B.E."/>
            <person name="Liimatainen K."/>
            <person name="Lipzen A."/>
            <person name="Lukacs Z."/>
            <person name="Mihaltcheva S."/>
            <person name="Morgado L.N."/>
            <person name="Niskanen T."/>
            <person name="Noordeloos M.E."/>
            <person name="Ohm R.A."/>
            <person name="Ortiz-Santana B."/>
            <person name="Ovrebo C."/>
            <person name="Racz N."/>
            <person name="Riley R."/>
            <person name="Savchenko A."/>
            <person name="Shiryaev A."/>
            <person name="Soop K."/>
            <person name="Spirin V."/>
            <person name="Szebenyi C."/>
            <person name="Tomsovsky M."/>
            <person name="Tulloss R.E."/>
            <person name="Uehling J."/>
            <person name="Grigoriev I.V."/>
            <person name="Vagvolgyi C."/>
            <person name="Papp T."/>
            <person name="Martin F.M."/>
            <person name="Miettinen O."/>
            <person name="Hibbett D.S."/>
            <person name="Nagy L.G."/>
        </authorList>
    </citation>
    <scope>NUCLEOTIDE SEQUENCE [LARGE SCALE GENOMIC DNA]</scope>
    <source>
        <strain evidence="3 4">FP101781</strain>
    </source>
</reference>
<dbReference type="EMBL" id="QPFP01000546">
    <property type="protein sequence ID" value="TEB08722.1"/>
    <property type="molecule type" value="Genomic_DNA"/>
</dbReference>
<accession>A0A4Y7RJ41</accession>
<comment type="caution">
    <text evidence="3">The sequence shown here is derived from an EMBL/GenBank/DDBJ whole genome shotgun (WGS) entry which is preliminary data.</text>
</comment>
<evidence type="ECO:0000256" key="1">
    <source>
        <dbReference type="SAM" id="Coils"/>
    </source>
</evidence>
<gene>
    <name evidence="3" type="ORF">FA13DRAFT_1806963</name>
</gene>
<dbReference type="AlphaFoldDB" id="A0A4Y7RJ41"/>
<feature type="region of interest" description="Disordered" evidence="2">
    <location>
        <begin position="105"/>
        <end position="177"/>
    </location>
</feature>
<protein>
    <submittedName>
        <fullName evidence="3">Uncharacterized protein</fullName>
    </submittedName>
</protein>
<feature type="coiled-coil region" evidence="1">
    <location>
        <begin position="177"/>
        <end position="253"/>
    </location>
</feature>
<feature type="region of interest" description="Disordered" evidence="2">
    <location>
        <begin position="1"/>
        <end position="45"/>
    </location>
</feature>
<organism evidence="3 4">
    <name type="scientific">Coprinellus micaceus</name>
    <name type="common">Glistening ink-cap mushroom</name>
    <name type="synonym">Coprinus micaceus</name>
    <dbReference type="NCBI Taxonomy" id="71717"/>
    <lineage>
        <taxon>Eukaryota</taxon>
        <taxon>Fungi</taxon>
        <taxon>Dikarya</taxon>
        <taxon>Basidiomycota</taxon>
        <taxon>Agaricomycotina</taxon>
        <taxon>Agaricomycetes</taxon>
        <taxon>Agaricomycetidae</taxon>
        <taxon>Agaricales</taxon>
        <taxon>Agaricineae</taxon>
        <taxon>Psathyrellaceae</taxon>
        <taxon>Coprinellus</taxon>
    </lineage>
</organism>
<dbReference type="Proteomes" id="UP000298030">
    <property type="component" value="Unassembled WGS sequence"/>
</dbReference>
<keyword evidence="1" id="KW-0175">Coiled coil</keyword>
<evidence type="ECO:0000313" key="3">
    <source>
        <dbReference type="EMBL" id="TEB08722.1"/>
    </source>
</evidence>
<evidence type="ECO:0000313" key="4">
    <source>
        <dbReference type="Proteomes" id="UP000298030"/>
    </source>
</evidence>
<name>A0A4Y7RJ41_COPMI</name>
<keyword evidence="4" id="KW-1185">Reference proteome</keyword>
<proteinExistence type="predicted"/>
<evidence type="ECO:0000256" key="2">
    <source>
        <dbReference type="SAM" id="MobiDB-lite"/>
    </source>
</evidence>
<sequence>MPKVPTARSPYRLLLPSPTGLPPHSTFYRRSSPSTPSPPCRHTLGGGGLLHEFARATDPTIPKLEAEEIVPQGSHRLALQVPSFEQEVNNVMVLEALKHEPLNLASTPIAGRNPRQATASDDVNEPEDQSATESDPERLLPGSPPRALRRGSRIRRVWDPNEVQGNRRRPRTSRARATTARQQLHSAQTEIDALKADVQRLEHSGQELKNLVSKEKGLAKDAKVEAEGSNAELRRARERLDEMRVSMDALMREFNQYRGWWLTENRSLKVVLREVPKRKWNTGLQAIASSSHSRFMSYSGLGSN</sequence>